<evidence type="ECO:0000256" key="4">
    <source>
        <dbReference type="ARBA" id="ARBA00022729"/>
    </source>
</evidence>
<evidence type="ECO:0000313" key="9">
    <source>
        <dbReference type="EMBL" id="MDL4840704.1"/>
    </source>
</evidence>
<name>A0ABT7L4B7_9BACI</name>
<dbReference type="InterPro" id="IPR028082">
    <property type="entry name" value="Peripla_BP_I"/>
</dbReference>
<dbReference type="InterPro" id="IPR050957">
    <property type="entry name" value="BMP_lipoprotein"/>
</dbReference>
<evidence type="ECO:0000256" key="5">
    <source>
        <dbReference type="ARBA" id="ARBA00023136"/>
    </source>
</evidence>
<sequence length="332" mass="37465">MQQSKQLRIILCIATVVVTIITVVIILKSKEIMNALELGADEENTNIVVMTSDVINDQSWGGLAYKGKLRMEEQFPVNVEMVSELTTENLMQEALSDTLEENPNIVIGHGREFSEVFTEIAPSHQNVQFITIHGDATYENQSVYTFDQNEIEYFAAIIAAIKTKTNKIGLIDAYEAREKNPGFEKGIEHYNPDATFYYDVVKSRNNGKKAVQIMEEMINDGVDVIYSKGNAYNQDVINMAKEKSIYVIGYLEDQSYMGKDVVLTSIINDVPQAYIAILSDYFSETGIPSGKTILNENDGVYHMSPFGPMVTEEETDFIHSEIDRLREENNTF</sequence>
<keyword evidence="6" id="KW-0449">Lipoprotein</keyword>
<accession>A0ABT7L4B7</accession>
<organism evidence="9 10">
    <name type="scientific">Aquibacillus rhizosphaerae</name>
    <dbReference type="NCBI Taxonomy" id="3051431"/>
    <lineage>
        <taxon>Bacteria</taxon>
        <taxon>Bacillati</taxon>
        <taxon>Bacillota</taxon>
        <taxon>Bacilli</taxon>
        <taxon>Bacillales</taxon>
        <taxon>Bacillaceae</taxon>
        <taxon>Aquibacillus</taxon>
    </lineage>
</organism>
<dbReference type="RefSeq" id="WP_285931835.1">
    <property type="nucleotide sequence ID" value="NZ_JASTZU010000034.1"/>
</dbReference>
<dbReference type="SUPFAM" id="SSF53822">
    <property type="entry name" value="Periplasmic binding protein-like I"/>
    <property type="match status" value="1"/>
</dbReference>
<dbReference type="EMBL" id="JASTZU010000034">
    <property type="protein sequence ID" value="MDL4840704.1"/>
    <property type="molecule type" value="Genomic_DNA"/>
</dbReference>
<comment type="caution">
    <text evidence="9">The sequence shown here is derived from an EMBL/GenBank/DDBJ whole genome shotgun (WGS) entry which is preliminary data.</text>
</comment>
<evidence type="ECO:0000256" key="7">
    <source>
        <dbReference type="SAM" id="Phobius"/>
    </source>
</evidence>
<comment type="similarity">
    <text evidence="2">Belongs to the BMP lipoprotein family.</text>
</comment>
<keyword evidence="10" id="KW-1185">Reference proteome</keyword>
<dbReference type="Proteomes" id="UP001235343">
    <property type="component" value="Unassembled WGS sequence"/>
</dbReference>
<keyword evidence="3" id="KW-1003">Cell membrane</keyword>
<dbReference type="Gene3D" id="3.40.50.2300">
    <property type="match status" value="2"/>
</dbReference>
<keyword evidence="5 7" id="KW-0472">Membrane</keyword>
<evidence type="ECO:0000259" key="8">
    <source>
        <dbReference type="Pfam" id="PF02608"/>
    </source>
</evidence>
<dbReference type="PANTHER" id="PTHR34296:SF2">
    <property type="entry name" value="ABC TRANSPORTER GUANOSINE-BINDING PROTEIN NUPN"/>
    <property type="match status" value="1"/>
</dbReference>
<feature type="domain" description="ABC transporter substrate-binding protein PnrA-like" evidence="8">
    <location>
        <begin position="45"/>
        <end position="294"/>
    </location>
</feature>
<gene>
    <name evidence="9" type="ORF">QQS35_09610</name>
</gene>
<keyword evidence="4" id="KW-0732">Signal</keyword>
<proteinExistence type="inferred from homology"/>
<protein>
    <submittedName>
        <fullName evidence="9">BMP family ABC transporter substrate-binding protein</fullName>
    </submittedName>
</protein>
<evidence type="ECO:0000256" key="3">
    <source>
        <dbReference type="ARBA" id="ARBA00022475"/>
    </source>
</evidence>
<keyword evidence="7" id="KW-1133">Transmembrane helix</keyword>
<evidence type="ECO:0000256" key="1">
    <source>
        <dbReference type="ARBA" id="ARBA00004193"/>
    </source>
</evidence>
<dbReference type="PANTHER" id="PTHR34296">
    <property type="entry name" value="TRANSCRIPTIONAL ACTIVATOR PROTEIN MED"/>
    <property type="match status" value="1"/>
</dbReference>
<evidence type="ECO:0000313" key="10">
    <source>
        <dbReference type="Proteomes" id="UP001235343"/>
    </source>
</evidence>
<reference evidence="9 10" key="1">
    <citation type="submission" date="2023-06" db="EMBL/GenBank/DDBJ databases">
        <title>Aquibacillus rhizosphaerae LR5S19.</title>
        <authorList>
            <person name="Sun J.-Q."/>
        </authorList>
    </citation>
    <scope>NUCLEOTIDE SEQUENCE [LARGE SCALE GENOMIC DNA]</scope>
    <source>
        <strain evidence="9 10">LR5S19</strain>
    </source>
</reference>
<dbReference type="Pfam" id="PF02608">
    <property type="entry name" value="Bmp"/>
    <property type="match status" value="1"/>
</dbReference>
<dbReference type="InterPro" id="IPR003760">
    <property type="entry name" value="PnrA-like"/>
</dbReference>
<comment type="subcellular location">
    <subcellularLocation>
        <location evidence="1">Cell membrane</location>
        <topology evidence="1">Lipid-anchor</topology>
    </subcellularLocation>
</comment>
<keyword evidence="7" id="KW-0812">Transmembrane</keyword>
<feature type="transmembrane region" description="Helical" evidence="7">
    <location>
        <begin position="7"/>
        <end position="27"/>
    </location>
</feature>
<evidence type="ECO:0000256" key="6">
    <source>
        <dbReference type="ARBA" id="ARBA00023288"/>
    </source>
</evidence>
<evidence type="ECO:0000256" key="2">
    <source>
        <dbReference type="ARBA" id="ARBA00008610"/>
    </source>
</evidence>